<feature type="transmembrane region" description="Helical" evidence="1">
    <location>
        <begin position="128"/>
        <end position="148"/>
    </location>
</feature>
<comment type="caution">
    <text evidence="2">The sequence shown here is derived from an EMBL/GenBank/DDBJ whole genome shotgun (WGS) entry which is preliminary data.</text>
</comment>
<dbReference type="AlphaFoldDB" id="A0A9W8B5B0"/>
<protein>
    <submittedName>
        <fullName evidence="2">Uncharacterized protein</fullName>
    </submittedName>
</protein>
<evidence type="ECO:0000313" key="3">
    <source>
        <dbReference type="Proteomes" id="UP001151582"/>
    </source>
</evidence>
<evidence type="ECO:0000313" key="2">
    <source>
        <dbReference type="EMBL" id="KAJ1983642.1"/>
    </source>
</evidence>
<proteinExistence type="predicted"/>
<dbReference type="Proteomes" id="UP001151582">
    <property type="component" value="Unassembled WGS sequence"/>
</dbReference>
<reference evidence="2" key="1">
    <citation type="submission" date="2022-07" db="EMBL/GenBank/DDBJ databases">
        <title>Phylogenomic reconstructions and comparative analyses of Kickxellomycotina fungi.</title>
        <authorList>
            <person name="Reynolds N.K."/>
            <person name="Stajich J.E."/>
            <person name="Barry K."/>
            <person name="Grigoriev I.V."/>
            <person name="Crous P."/>
            <person name="Smith M.E."/>
        </authorList>
    </citation>
    <scope>NUCLEOTIDE SEQUENCE</scope>
    <source>
        <strain evidence="2">RSA 567</strain>
    </source>
</reference>
<name>A0A9W8B5B0_9FUNG</name>
<organism evidence="2 3">
    <name type="scientific">Dimargaris verticillata</name>
    <dbReference type="NCBI Taxonomy" id="2761393"/>
    <lineage>
        <taxon>Eukaryota</taxon>
        <taxon>Fungi</taxon>
        <taxon>Fungi incertae sedis</taxon>
        <taxon>Zoopagomycota</taxon>
        <taxon>Kickxellomycotina</taxon>
        <taxon>Dimargaritomycetes</taxon>
        <taxon>Dimargaritales</taxon>
        <taxon>Dimargaritaceae</taxon>
        <taxon>Dimargaris</taxon>
    </lineage>
</organism>
<keyword evidence="1" id="KW-1133">Transmembrane helix</keyword>
<gene>
    <name evidence="2" type="ORF">H4R34_001156</name>
</gene>
<sequence length="192" mass="21198">MVAYHFHTAATGSDSPSFIQQTATEKLRLALTTNVSAAVVQRPGDTPCLANIEAELTRQAPTLPMFWSTESPGVFDILATNSTVSMAYPMYVFVAIWDTALWAEEPLLHFPTAHALDQDNRMFVGTSFLIYAACGVVGTLVIGLIGYLSRRCWIHRHAHQRQLADHPTLMYNGEPFLSPYKPGIDPSFVPTT</sequence>
<accession>A0A9W8B5B0</accession>
<keyword evidence="1" id="KW-0472">Membrane</keyword>
<keyword evidence="1" id="KW-0812">Transmembrane</keyword>
<evidence type="ECO:0000256" key="1">
    <source>
        <dbReference type="SAM" id="Phobius"/>
    </source>
</evidence>
<keyword evidence="3" id="KW-1185">Reference proteome</keyword>
<dbReference type="EMBL" id="JANBQB010000046">
    <property type="protein sequence ID" value="KAJ1983642.1"/>
    <property type="molecule type" value="Genomic_DNA"/>
</dbReference>